<evidence type="ECO:0000256" key="3">
    <source>
        <dbReference type="SAM" id="MobiDB-lite"/>
    </source>
</evidence>
<evidence type="ECO:0000313" key="5">
    <source>
        <dbReference type="EMBL" id="KLU01249.1"/>
    </source>
</evidence>
<dbReference type="Proteomes" id="UP000036367">
    <property type="component" value="Unassembled WGS sequence"/>
</dbReference>
<accession>A0A0J1E713</accession>
<name>A0A0J1E713_RHOIS</name>
<evidence type="ECO:0000256" key="1">
    <source>
        <dbReference type="ARBA" id="ARBA00022630"/>
    </source>
</evidence>
<gene>
    <name evidence="5" type="ORF">RISK_006818</name>
</gene>
<dbReference type="InterPro" id="IPR051799">
    <property type="entry name" value="NADH_flavin_oxidoreductase"/>
</dbReference>
<reference evidence="5" key="1">
    <citation type="submission" date="2015-05" db="EMBL/GenBank/DDBJ databases">
        <title>Permanent draft genome of Rhodopirellula islandicus K833.</title>
        <authorList>
            <person name="Kizina J."/>
            <person name="Richter M."/>
            <person name="Glockner F.O."/>
            <person name="Harder J."/>
        </authorList>
    </citation>
    <scope>NUCLEOTIDE SEQUENCE [LARGE SCALE GENOMIC DNA]</scope>
    <source>
        <strain evidence="5">K833</strain>
    </source>
</reference>
<dbReference type="RefSeq" id="WP_047817553.1">
    <property type="nucleotide sequence ID" value="NZ_LECT01000055.1"/>
</dbReference>
<keyword evidence="1" id="KW-0285">Flavoprotein</keyword>
<keyword evidence="2 5" id="KW-0560">Oxidoreductase</keyword>
<dbReference type="InterPro" id="IPR001155">
    <property type="entry name" value="OxRdtase_FMN_N"/>
</dbReference>
<organism evidence="5 6">
    <name type="scientific">Rhodopirellula islandica</name>
    <dbReference type="NCBI Taxonomy" id="595434"/>
    <lineage>
        <taxon>Bacteria</taxon>
        <taxon>Pseudomonadati</taxon>
        <taxon>Planctomycetota</taxon>
        <taxon>Planctomycetia</taxon>
        <taxon>Pirellulales</taxon>
        <taxon>Pirellulaceae</taxon>
        <taxon>Rhodopirellula</taxon>
    </lineage>
</organism>
<feature type="region of interest" description="Disordered" evidence="3">
    <location>
        <begin position="279"/>
        <end position="299"/>
    </location>
</feature>
<sequence>MAYPRVASLKTHDDFVAHLRDNQIEMPSDADVESGEESPLAQSFEVHGQTVGNRWCILPMEGWDGTTDGLPTDLTRRRWRNFGLSGAKLMWGGEAVAVRHDGRANPNQLLLTEKNLSAIASLRQDLVDEHESHFGRSDDLLIGLQLTHSGRFARPNIKSVTEPRTVQRNVVLDRRVKITDDSAIFSDDELATLIDDFIAAAVRAEKAGYRFVDVKHCHGYLGHELLAGRERTGKFGGSFENRTRFLRDIVSGIQAATNDLQVGVRLSLFDFLPFHPGADRVGEPEPGGEPNKVFGGGEDGLTIDMTETSKLIDLMHEIGIRMVCTTAGSPYSTPHLQRPAFFPPSDGYTPPEDPLAGVARQIEAVAEMKKRHSNMVFIGSGYTYLQDYLPNVAQAVVKAGMVDSIGLGRMVLSYPDLPADVTAGSVWQRKKVCRTFSDCTTAPRNGIISGCYPLDPFYKKREERKQLNELKKALQA</sequence>
<evidence type="ECO:0000259" key="4">
    <source>
        <dbReference type="Pfam" id="PF00724"/>
    </source>
</evidence>
<dbReference type="Gene3D" id="3.20.20.70">
    <property type="entry name" value="Aldolase class I"/>
    <property type="match status" value="1"/>
</dbReference>
<dbReference type="Pfam" id="PF00724">
    <property type="entry name" value="Oxidored_FMN"/>
    <property type="match status" value="1"/>
</dbReference>
<dbReference type="InterPro" id="IPR013785">
    <property type="entry name" value="Aldolase_TIM"/>
</dbReference>
<protein>
    <submittedName>
        <fullName evidence="5">2,4-dienoyl-CoA reductase [NADPH]</fullName>
        <ecNumber evidence="5">1.3.1.34</ecNumber>
    </submittedName>
</protein>
<dbReference type="STRING" id="595434.RISK_006818"/>
<comment type="caution">
    <text evidence="5">The sequence shown here is derived from an EMBL/GenBank/DDBJ whole genome shotgun (WGS) entry which is preliminary data.</text>
</comment>
<dbReference type="GO" id="GO:0010181">
    <property type="term" value="F:FMN binding"/>
    <property type="evidence" value="ECO:0007669"/>
    <property type="project" value="InterPro"/>
</dbReference>
<dbReference type="EC" id="1.3.1.34" evidence="5"/>
<evidence type="ECO:0000313" key="6">
    <source>
        <dbReference type="Proteomes" id="UP000036367"/>
    </source>
</evidence>
<dbReference type="PANTHER" id="PTHR43656:SF2">
    <property type="entry name" value="BINDING OXIDOREDUCTASE, PUTATIVE (AFU_ORTHOLOGUE AFUA_2G08260)-RELATED"/>
    <property type="match status" value="1"/>
</dbReference>
<proteinExistence type="predicted"/>
<feature type="domain" description="NADH:flavin oxidoreductase/NADH oxidase N-terminal" evidence="4">
    <location>
        <begin position="94"/>
        <end position="271"/>
    </location>
</feature>
<dbReference type="PATRIC" id="fig|595434.4.peg.6491"/>
<dbReference type="GO" id="GO:0008670">
    <property type="term" value="F:2,4-dienoyl-CoA reductase (NADPH) activity"/>
    <property type="evidence" value="ECO:0007669"/>
    <property type="project" value="UniProtKB-EC"/>
</dbReference>
<dbReference type="SUPFAM" id="SSF51395">
    <property type="entry name" value="FMN-linked oxidoreductases"/>
    <property type="match status" value="1"/>
</dbReference>
<dbReference type="AlphaFoldDB" id="A0A0J1E713"/>
<keyword evidence="6" id="KW-1185">Reference proteome</keyword>
<evidence type="ECO:0000256" key="2">
    <source>
        <dbReference type="ARBA" id="ARBA00023002"/>
    </source>
</evidence>
<dbReference type="OrthoDB" id="9772736at2"/>
<dbReference type="EMBL" id="LECT01000055">
    <property type="protein sequence ID" value="KLU01249.1"/>
    <property type="molecule type" value="Genomic_DNA"/>
</dbReference>
<dbReference type="PANTHER" id="PTHR43656">
    <property type="entry name" value="BINDING OXIDOREDUCTASE, PUTATIVE (AFU_ORTHOLOGUE AFUA_2G08260)-RELATED"/>
    <property type="match status" value="1"/>
</dbReference>